<organism evidence="1 2">
    <name type="scientific">Alloprevotella tannerae ATCC 51259</name>
    <dbReference type="NCBI Taxonomy" id="626522"/>
    <lineage>
        <taxon>Bacteria</taxon>
        <taxon>Pseudomonadati</taxon>
        <taxon>Bacteroidota</taxon>
        <taxon>Bacteroidia</taxon>
        <taxon>Bacteroidales</taxon>
        <taxon>Prevotellaceae</taxon>
        <taxon>Alloprevotella</taxon>
    </lineage>
</organism>
<reference evidence="1" key="1">
    <citation type="submission" date="2009-09" db="EMBL/GenBank/DDBJ databases">
        <authorList>
            <person name="Weinstock G."/>
            <person name="Sodergren E."/>
            <person name="Clifton S."/>
            <person name="Fulton L."/>
            <person name="Fulton B."/>
            <person name="Courtney L."/>
            <person name="Fronick C."/>
            <person name="Harrison M."/>
            <person name="Strong C."/>
            <person name="Farmer C."/>
            <person name="Delahaunty K."/>
            <person name="Markovic C."/>
            <person name="Hall O."/>
            <person name="Minx P."/>
            <person name="Tomlinson C."/>
            <person name="Mitreva M."/>
            <person name="Nelson J."/>
            <person name="Hou S."/>
            <person name="Wollam A."/>
            <person name="Pepin K.H."/>
            <person name="Johnson M."/>
            <person name="Bhonagiri V."/>
            <person name="Nash W.E."/>
            <person name="Warren W."/>
            <person name="Chinwalla A."/>
            <person name="Mardis E.R."/>
            <person name="Wilson R.K."/>
        </authorList>
    </citation>
    <scope>NUCLEOTIDE SEQUENCE [LARGE SCALE GENOMIC DNA]</scope>
    <source>
        <strain evidence="1">ATCC 51259</strain>
    </source>
</reference>
<dbReference type="HOGENOM" id="CLU_1957584_0_0_10"/>
<dbReference type="Proteomes" id="UP000003460">
    <property type="component" value="Unassembled WGS sequence"/>
</dbReference>
<dbReference type="STRING" id="626522.GCWU000325_02094"/>
<accession>C9LIN5</accession>
<dbReference type="EMBL" id="ACIJ02000023">
    <property type="protein sequence ID" value="EEX70852.1"/>
    <property type="molecule type" value="Genomic_DNA"/>
</dbReference>
<comment type="caution">
    <text evidence="1">The sequence shown here is derived from an EMBL/GenBank/DDBJ whole genome shotgun (WGS) entry which is preliminary data.</text>
</comment>
<evidence type="ECO:0000313" key="2">
    <source>
        <dbReference type="Proteomes" id="UP000003460"/>
    </source>
</evidence>
<name>C9LIN5_9BACT</name>
<gene>
    <name evidence="1" type="ORF">GCWU000325_02094</name>
</gene>
<sequence>MSCVAGMSFGGLIYQHVQIDISDRFERSALITYSRLYFIKPFAILLCPSKKGRIAFRIEKTSAKPPRHTHKAHIIYSICLHPKYTEDTQNSHYVYAYYRPRIFHFNPFIDYRKEAKNDAQLQLLAKRS</sequence>
<dbReference type="AlphaFoldDB" id="C9LIN5"/>
<proteinExistence type="predicted"/>
<keyword evidence="2" id="KW-1185">Reference proteome</keyword>
<evidence type="ECO:0000313" key="1">
    <source>
        <dbReference type="EMBL" id="EEX70852.1"/>
    </source>
</evidence>
<protein>
    <submittedName>
        <fullName evidence="1">Uncharacterized protein</fullName>
    </submittedName>
</protein>